<feature type="chain" id="PRO_5018641934" description="Receptor-like serine/threonine-protein kinase" evidence="20">
    <location>
        <begin position="28"/>
        <end position="808"/>
    </location>
</feature>
<evidence type="ECO:0000313" key="24">
    <source>
        <dbReference type="Proteomes" id="UP000283530"/>
    </source>
</evidence>
<dbReference type="GO" id="GO:0004674">
    <property type="term" value="F:protein serine/threonine kinase activity"/>
    <property type="evidence" value="ECO:0007669"/>
    <property type="project" value="UniProtKB-KW"/>
</dbReference>
<evidence type="ECO:0000256" key="1">
    <source>
        <dbReference type="ARBA" id="ARBA00004479"/>
    </source>
</evidence>
<evidence type="ECO:0000256" key="4">
    <source>
        <dbReference type="ARBA" id="ARBA00022679"/>
    </source>
</evidence>
<dbReference type="SMART" id="SM00108">
    <property type="entry name" value="B_lectin"/>
    <property type="match status" value="1"/>
</dbReference>
<evidence type="ECO:0000256" key="18">
    <source>
        <dbReference type="PIRNR" id="PIRNR000641"/>
    </source>
</evidence>
<evidence type="ECO:0000256" key="6">
    <source>
        <dbReference type="ARBA" id="ARBA00022729"/>
    </source>
</evidence>
<keyword evidence="8 18" id="KW-0547">Nucleotide-binding</keyword>
<sequence length="808" mass="90300">MAASIFLLCHLSFLSWFLLLLPLSSLSQPFHNITLGSSISTLQENSSWISPSGEFAFGLYHLPNKDLFLLAVWFYKIPEQTVVWSAKGDNPVQRGSKLELTNGGQLVLYDNSGQEIWKPNINAPATVAAMLDSGEFVLEGLNSSRIWGTFDHPTDTILPTQKLDRNSTLSSRRTKDDYSNGKFQLHLRTDGSLTLYTANVLTGFTCDDKTRVVYNGDTAGSRSFGNGFELVFDEKGNIGLLQRNGTISNLTQGSSFPTREFFHRATVDIDGVFRHYAYRKTGQSTWLMIGAIPSDVCMAIISYPGSGVCGFNSYCKLDENHRPTCECPTGYSYLKPNSTLEGCKPNFTAPSCDKDVFRQEKSLFEMEEMPNTTWVLADFEQYSPIDEGLCKRSCLNDCMCMVAVFDNGTCLKKRLPLSNGRAGPSIKAKTLVKVPKPNLSNKDLLPPDLCKGKKDHARLVLVGSTLLGSSVFLNFLLVSAISLAVCYSYHTKLLSIHEDSSLLQLNIRSFTFKQLEEATRGFKEELGRGAFGIVYKGVLSSDSSNIVAVKRLDRLVEEGEREFNSEVSVIGQTHNRNLVRLLGFCNEGSHRLLVYEFMSNGSLAGFLFNSLRPAWSHRCQIAIGVARGLMYLHEECSTQIIHCDIKPQNILLDDCFIARIADFGLAKLLKTDESRTSIGIRGTRGYLAPEWFKNLSISVKVDVYSFGIMLLEIISCWKHIEIKTGHEEEVILKDWAYKCFREGRLDLLVGDDKVALQDRKVLERMVMVAIWCVQEDPSLRPSMKRVVRMMAGVVEVSAPMDPCFNSRG</sequence>
<comment type="subcellular location">
    <subcellularLocation>
        <location evidence="1">Membrane</location>
        <topology evidence="1">Single-pass type I membrane protein</topology>
    </subcellularLocation>
</comment>
<dbReference type="Gene3D" id="2.90.10.10">
    <property type="entry name" value="Bulb-type lectin domain"/>
    <property type="match status" value="2"/>
</dbReference>
<evidence type="ECO:0000313" key="23">
    <source>
        <dbReference type="EMBL" id="RWR72716.1"/>
    </source>
</evidence>
<keyword evidence="15" id="KW-0325">Glycoprotein</keyword>
<dbReference type="SMART" id="SM00220">
    <property type="entry name" value="S_TKc"/>
    <property type="match status" value="1"/>
</dbReference>
<name>A0A3S3PSJ3_9MAGN</name>
<dbReference type="PANTHER" id="PTHR47976:SF108">
    <property type="entry name" value="G-TYPE LECTIN S-RECEPTOR-LIKE SERINE_THREONINE-PROTEIN KINASE LECRK1"/>
    <property type="match status" value="1"/>
</dbReference>
<dbReference type="GO" id="GO:0005524">
    <property type="term" value="F:ATP binding"/>
    <property type="evidence" value="ECO:0007669"/>
    <property type="project" value="UniProtKB-UniRule"/>
</dbReference>
<dbReference type="InterPro" id="IPR011009">
    <property type="entry name" value="Kinase-like_dom_sf"/>
</dbReference>
<gene>
    <name evidence="23" type="ORF">CKAN_00095500</name>
</gene>
<dbReference type="SUPFAM" id="SSF56112">
    <property type="entry name" value="Protein kinase-like (PK-like)"/>
    <property type="match status" value="1"/>
</dbReference>
<dbReference type="PROSITE" id="PS50927">
    <property type="entry name" value="BULB_LECTIN"/>
    <property type="match status" value="1"/>
</dbReference>
<feature type="signal peptide" evidence="20">
    <location>
        <begin position="1"/>
        <end position="27"/>
    </location>
</feature>
<evidence type="ECO:0000256" key="19">
    <source>
        <dbReference type="PROSITE-ProRule" id="PRU10141"/>
    </source>
</evidence>
<evidence type="ECO:0000259" key="22">
    <source>
        <dbReference type="PROSITE" id="PS50927"/>
    </source>
</evidence>
<evidence type="ECO:0000256" key="8">
    <source>
        <dbReference type="ARBA" id="ARBA00022741"/>
    </source>
</evidence>
<evidence type="ECO:0000256" key="13">
    <source>
        <dbReference type="ARBA" id="ARBA00023157"/>
    </source>
</evidence>
<dbReference type="GO" id="GO:0016020">
    <property type="term" value="C:membrane"/>
    <property type="evidence" value="ECO:0007669"/>
    <property type="project" value="UniProtKB-SubCell"/>
</dbReference>
<evidence type="ECO:0000256" key="14">
    <source>
        <dbReference type="ARBA" id="ARBA00023170"/>
    </source>
</evidence>
<evidence type="ECO:0000256" key="5">
    <source>
        <dbReference type="ARBA" id="ARBA00022692"/>
    </source>
</evidence>
<evidence type="ECO:0000256" key="10">
    <source>
        <dbReference type="ARBA" id="ARBA00022840"/>
    </source>
</evidence>
<dbReference type="CDD" id="cd00028">
    <property type="entry name" value="B_lectin"/>
    <property type="match status" value="1"/>
</dbReference>
<dbReference type="PROSITE" id="PS50011">
    <property type="entry name" value="PROTEIN_KINASE_DOM"/>
    <property type="match status" value="1"/>
</dbReference>
<dbReference type="PANTHER" id="PTHR47976">
    <property type="entry name" value="G-TYPE LECTIN S-RECEPTOR-LIKE SERINE/THREONINE-PROTEIN KINASE SD2-5"/>
    <property type="match status" value="1"/>
</dbReference>
<dbReference type="Gene3D" id="3.30.200.20">
    <property type="entry name" value="Phosphorylase Kinase, domain 1"/>
    <property type="match status" value="1"/>
</dbReference>
<dbReference type="FunFam" id="1.10.510.10:FF:000237">
    <property type="entry name" value="G-type lectin S-receptor-like serine/threonine-protein kinase"/>
    <property type="match status" value="1"/>
</dbReference>
<evidence type="ECO:0000256" key="2">
    <source>
        <dbReference type="ARBA" id="ARBA00022527"/>
    </source>
</evidence>
<dbReference type="PROSITE" id="PS00108">
    <property type="entry name" value="PROTEIN_KINASE_ST"/>
    <property type="match status" value="1"/>
</dbReference>
<dbReference type="Pfam" id="PF07714">
    <property type="entry name" value="PK_Tyr_Ser-Thr"/>
    <property type="match status" value="1"/>
</dbReference>
<comment type="catalytic activity">
    <reaction evidence="16 18">
        <text>L-threonyl-[protein] + ATP = O-phospho-L-threonyl-[protein] + ADP + H(+)</text>
        <dbReference type="Rhea" id="RHEA:46608"/>
        <dbReference type="Rhea" id="RHEA-COMP:11060"/>
        <dbReference type="Rhea" id="RHEA-COMP:11605"/>
        <dbReference type="ChEBI" id="CHEBI:15378"/>
        <dbReference type="ChEBI" id="CHEBI:30013"/>
        <dbReference type="ChEBI" id="CHEBI:30616"/>
        <dbReference type="ChEBI" id="CHEBI:61977"/>
        <dbReference type="ChEBI" id="CHEBI:456216"/>
        <dbReference type="EC" id="2.7.11.1"/>
    </reaction>
</comment>
<comment type="caution">
    <text evidence="23">The sequence shown here is derived from an EMBL/GenBank/DDBJ whole genome shotgun (WGS) entry which is preliminary data.</text>
</comment>
<evidence type="ECO:0000256" key="12">
    <source>
        <dbReference type="ARBA" id="ARBA00023136"/>
    </source>
</evidence>
<evidence type="ECO:0000256" key="7">
    <source>
        <dbReference type="ARBA" id="ARBA00022734"/>
    </source>
</evidence>
<dbReference type="FunFam" id="2.90.10.10:FF:000013">
    <property type="entry name" value="G-type lectin S-receptor-like serine/threonine-protein kinase LECRK1"/>
    <property type="match status" value="1"/>
</dbReference>
<dbReference type="CDD" id="cd14066">
    <property type="entry name" value="STKc_IRAK"/>
    <property type="match status" value="1"/>
</dbReference>
<dbReference type="Pfam" id="PF01453">
    <property type="entry name" value="B_lectin"/>
    <property type="match status" value="1"/>
</dbReference>
<dbReference type="OrthoDB" id="1930390at2759"/>
<dbReference type="InterPro" id="IPR001245">
    <property type="entry name" value="Ser-Thr/Tyr_kinase_cat_dom"/>
</dbReference>
<dbReference type="EMBL" id="QPKB01000001">
    <property type="protein sequence ID" value="RWR72716.1"/>
    <property type="molecule type" value="Genomic_DNA"/>
</dbReference>
<dbReference type="PROSITE" id="PS00107">
    <property type="entry name" value="PROTEIN_KINASE_ATP"/>
    <property type="match status" value="1"/>
</dbReference>
<dbReference type="FunFam" id="3.30.200.20:FF:000059">
    <property type="entry name" value="S-receptor-like serine/threonine-protein kinase"/>
    <property type="match status" value="1"/>
</dbReference>
<keyword evidence="11" id="KW-1133">Transmembrane helix</keyword>
<dbReference type="InterPro" id="IPR017441">
    <property type="entry name" value="Protein_kinase_ATP_BS"/>
</dbReference>
<feature type="binding site" evidence="19">
    <location>
        <position position="550"/>
    </location>
    <ligand>
        <name>ATP</name>
        <dbReference type="ChEBI" id="CHEBI:30616"/>
    </ligand>
</feature>
<evidence type="ECO:0000256" key="9">
    <source>
        <dbReference type="ARBA" id="ARBA00022777"/>
    </source>
</evidence>
<comment type="similarity">
    <text evidence="18">Belongs to the protein kinase superfamily. Ser/Thr protein kinase family.</text>
</comment>
<evidence type="ECO:0000256" key="17">
    <source>
        <dbReference type="ARBA" id="ARBA00048679"/>
    </source>
</evidence>
<reference evidence="23 24" key="1">
    <citation type="journal article" date="2019" name="Nat. Plants">
        <title>Stout camphor tree genome fills gaps in understanding of flowering plant genome evolution.</title>
        <authorList>
            <person name="Chaw S.M."/>
            <person name="Liu Y.C."/>
            <person name="Wu Y.W."/>
            <person name="Wang H.Y."/>
            <person name="Lin C.I."/>
            <person name="Wu C.S."/>
            <person name="Ke H.M."/>
            <person name="Chang L.Y."/>
            <person name="Hsu C.Y."/>
            <person name="Yang H.T."/>
            <person name="Sudianto E."/>
            <person name="Hsu M.H."/>
            <person name="Wu K.P."/>
            <person name="Wang L.N."/>
            <person name="Leebens-Mack J.H."/>
            <person name="Tsai I.J."/>
        </authorList>
    </citation>
    <scope>NUCLEOTIDE SEQUENCE [LARGE SCALE GENOMIC DNA]</scope>
    <source>
        <strain evidence="24">cv. Chaw 1501</strain>
        <tissue evidence="23">Young leaves</tissue>
    </source>
</reference>
<dbReference type="InterPro" id="IPR051343">
    <property type="entry name" value="G-type_lectin_kinases/EP1-like"/>
</dbReference>
<organism evidence="23 24">
    <name type="scientific">Cinnamomum micranthum f. kanehirae</name>
    <dbReference type="NCBI Taxonomy" id="337451"/>
    <lineage>
        <taxon>Eukaryota</taxon>
        <taxon>Viridiplantae</taxon>
        <taxon>Streptophyta</taxon>
        <taxon>Embryophyta</taxon>
        <taxon>Tracheophyta</taxon>
        <taxon>Spermatophyta</taxon>
        <taxon>Magnoliopsida</taxon>
        <taxon>Magnoliidae</taxon>
        <taxon>Laurales</taxon>
        <taxon>Lauraceae</taxon>
        <taxon>Cinnamomum</taxon>
    </lineage>
</organism>
<dbReference type="EC" id="2.7.11.1" evidence="18"/>
<dbReference type="InterPro" id="IPR001480">
    <property type="entry name" value="Bulb-type_lectin_dom"/>
</dbReference>
<dbReference type="Gene3D" id="1.10.510.10">
    <property type="entry name" value="Transferase(Phosphotransferase) domain 1"/>
    <property type="match status" value="1"/>
</dbReference>
<evidence type="ECO:0000256" key="15">
    <source>
        <dbReference type="ARBA" id="ARBA00023180"/>
    </source>
</evidence>
<proteinExistence type="inferred from homology"/>
<keyword evidence="2 18" id="KW-0723">Serine/threonine-protein kinase</keyword>
<accession>A0A3S3PSJ3</accession>
<keyword evidence="7 23" id="KW-0430">Lectin</keyword>
<evidence type="ECO:0000259" key="21">
    <source>
        <dbReference type="PROSITE" id="PS50011"/>
    </source>
</evidence>
<keyword evidence="5" id="KW-0812">Transmembrane</keyword>
<dbReference type="GO" id="GO:0106310">
    <property type="term" value="F:protein serine kinase activity"/>
    <property type="evidence" value="ECO:0007669"/>
    <property type="project" value="RHEA"/>
</dbReference>
<feature type="domain" description="Protein kinase" evidence="21">
    <location>
        <begin position="520"/>
        <end position="804"/>
    </location>
</feature>
<evidence type="ECO:0000256" key="20">
    <source>
        <dbReference type="SAM" id="SignalP"/>
    </source>
</evidence>
<keyword evidence="24" id="KW-1185">Reference proteome</keyword>
<protein>
    <recommendedName>
        <fullName evidence="18">Receptor-like serine/threonine-protein kinase</fullName>
        <ecNumber evidence="18">2.7.11.1</ecNumber>
    </recommendedName>
</protein>
<dbReference type="STRING" id="337451.A0A3S3PSJ3"/>
<dbReference type="InterPro" id="IPR008271">
    <property type="entry name" value="Ser/Thr_kinase_AS"/>
</dbReference>
<keyword evidence="14 23" id="KW-0675">Receptor</keyword>
<comment type="catalytic activity">
    <reaction evidence="17 18">
        <text>L-seryl-[protein] + ATP = O-phospho-L-seryl-[protein] + ADP + H(+)</text>
        <dbReference type="Rhea" id="RHEA:17989"/>
        <dbReference type="Rhea" id="RHEA-COMP:9863"/>
        <dbReference type="Rhea" id="RHEA-COMP:11604"/>
        <dbReference type="ChEBI" id="CHEBI:15378"/>
        <dbReference type="ChEBI" id="CHEBI:29999"/>
        <dbReference type="ChEBI" id="CHEBI:30616"/>
        <dbReference type="ChEBI" id="CHEBI:83421"/>
        <dbReference type="ChEBI" id="CHEBI:456216"/>
        <dbReference type="EC" id="2.7.11.1"/>
    </reaction>
</comment>
<keyword evidence="6 20" id="KW-0732">Signal</keyword>
<keyword evidence="12" id="KW-0472">Membrane</keyword>
<evidence type="ECO:0000256" key="11">
    <source>
        <dbReference type="ARBA" id="ARBA00022989"/>
    </source>
</evidence>
<evidence type="ECO:0000256" key="16">
    <source>
        <dbReference type="ARBA" id="ARBA00047899"/>
    </source>
</evidence>
<evidence type="ECO:0000256" key="3">
    <source>
        <dbReference type="ARBA" id="ARBA00022536"/>
    </source>
</evidence>
<dbReference type="PIRSF" id="PIRSF000641">
    <property type="entry name" value="SRK"/>
    <property type="match status" value="1"/>
</dbReference>
<dbReference type="SUPFAM" id="SSF51110">
    <property type="entry name" value="alpha-D-mannose-specific plant lectins"/>
    <property type="match status" value="1"/>
</dbReference>
<keyword evidence="9 18" id="KW-0418">Kinase</keyword>
<keyword evidence="4 18" id="KW-0808">Transferase</keyword>
<dbReference type="GO" id="GO:0030246">
    <property type="term" value="F:carbohydrate binding"/>
    <property type="evidence" value="ECO:0007669"/>
    <property type="project" value="UniProtKB-KW"/>
</dbReference>
<dbReference type="AlphaFoldDB" id="A0A3S3PSJ3"/>
<keyword evidence="3" id="KW-0245">EGF-like domain</keyword>
<keyword evidence="10 18" id="KW-0067">ATP-binding</keyword>
<dbReference type="InterPro" id="IPR000719">
    <property type="entry name" value="Prot_kinase_dom"/>
</dbReference>
<dbReference type="Proteomes" id="UP000283530">
    <property type="component" value="Unassembled WGS sequence"/>
</dbReference>
<dbReference type="InterPro" id="IPR036426">
    <property type="entry name" value="Bulb-type_lectin_dom_sf"/>
</dbReference>
<keyword evidence="13" id="KW-1015">Disulfide bond</keyword>
<dbReference type="InterPro" id="IPR024171">
    <property type="entry name" value="SRK-like_kinase"/>
</dbReference>
<feature type="domain" description="Bulb-type lectin" evidence="22">
    <location>
        <begin position="33"/>
        <end position="151"/>
    </location>
</feature>